<dbReference type="PANTHER" id="PTHR43763:SF18">
    <property type="entry name" value="XAA-PRO AMINOPEPTIDASE 1"/>
    <property type="match status" value="1"/>
</dbReference>
<dbReference type="AlphaFoldDB" id="A0A814I843"/>
<dbReference type="SUPFAM" id="SSF55920">
    <property type="entry name" value="Creatinase/aminopeptidase"/>
    <property type="match status" value="1"/>
</dbReference>
<evidence type="ECO:0000313" key="9">
    <source>
        <dbReference type="EMBL" id="CAF1020413.1"/>
    </source>
</evidence>
<dbReference type="FunFam" id="3.90.230.10:FF:000007">
    <property type="entry name" value="Xaa-Pro aminopeptidase P"/>
    <property type="match status" value="1"/>
</dbReference>
<protein>
    <recommendedName>
        <fullName evidence="11">Xaa-Pro aminopeptidase</fullName>
    </recommendedName>
</protein>
<dbReference type="Gene3D" id="3.90.230.10">
    <property type="entry name" value="Creatinase/methionine aminopeptidase superfamily"/>
    <property type="match status" value="1"/>
</dbReference>
<dbReference type="InterPro" id="IPR000994">
    <property type="entry name" value="Pept_M24"/>
</dbReference>
<organism evidence="9 10">
    <name type="scientific">Adineta ricciae</name>
    <name type="common">Rotifer</name>
    <dbReference type="NCBI Taxonomy" id="249248"/>
    <lineage>
        <taxon>Eukaryota</taxon>
        <taxon>Metazoa</taxon>
        <taxon>Spiralia</taxon>
        <taxon>Gnathifera</taxon>
        <taxon>Rotifera</taxon>
        <taxon>Eurotatoria</taxon>
        <taxon>Bdelloidea</taxon>
        <taxon>Adinetida</taxon>
        <taxon>Adinetidae</taxon>
        <taxon>Adineta</taxon>
    </lineage>
</organism>
<name>A0A814I843_ADIRI</name>
<dbReference type="Pfam" id="PF01321">
    <property type="entry name" value="Creatinase_N"/>
    <property type="match status" value="1"/>
</dbReference>
<evidence type="ECO:0000256" key="2">
    <source>
        <dbReference type="ARBA" id="ARBA00008766"/>
    </source>
</evidence>
<feature type="domain" description="Peptidase M24 C-terminal" evidence="8">
    <location>
        <begin position="520"/>
        <end position="581"/>
    </location>
</feature>
<evidence type="ECO:0000256" key="3">
    <source>
        <dbReference type="ARBA" id="ARBA00022723"/>
    </source>
</evidence>
<dbReference type="Gene3D" id="3.40.350.10">
    <property type="entry name" value="Creatinase/prolidase N-terminal domain"/>
    <property type="match status" value="2"/>
</dbReference>
<gene>
    <name evidence="9" type="ORF">EDS130_LOCUS15862</name>
</gene>
<keyword evidence="5" id="KW-0464">Manganese</keyword>
<comment type="caution">
    <text evidence="9">The sequence shown here is derived from an EMBL/GenBank/DDBJ whole genome shotgun (WGS) entry which is preliminary data.</text>
</comment>
<reference evidence="9" key="1">
    <citation type="submission" date="2021-02" db="EMBL/GenBank/DDBJ databases">
        <authorList>
            <person name="Nowell W R."/>
        </authorList>
    </citation>
    <scope>NUCLEOTIDE SEQUENCE</scope>
</reference>
<dbReference type="OrthoDB" id="9995434at2759"/>
<comment type="similarity">
    <text evidence="2">Belongs to the peptidase M24B family.</text>
</comment>
<evidence type="ECO:0000259" key="8">
    <source>
        <dbReference type="Pfam" id="PF16188"/>
    </source>
</evidence>
<dbReference type="SUPFAM" id="SSF53092">
    <property type="entry name" value="Creatinase/prolidase N-terminal domain"/>
    <property type="match status" value="1"/>
</dbReference>
<evidence type="ECO:0000259" key="6">
    <source>
        <dbReference type="Pfam" id="PF00557"/>
    </source>
</evidence>
<comment type="cofactor">
    <cofactor evidence="1">
        <name>Mn(2+)</name>
        <dbReference type="ChEBI" id="CHEBI:29035"/>
    </cofactor>
</comment>
<evidence type="ECO:0000256" key="1">
    <source>
        <dbReference type="ARBA" id="ARBA00001936"/>
    </source>
</evidence>
<keyword evidence="3" id="KW-0479">Metal-binding</keyword>
<feature type="domain" description="Peptidase M24" evidence="6">
    <location>
        <begin position="290"/>
        <end position="506"/>
    </location>
</feature>
<dbReference type="GO" id="GO:0046872">
    <property type="term" value="F:metal ion binding"/>
    <property type="evidence" value="ECO:0007669"/>
    <property type="project" value="UniProtKB-KW"/>
</dbReference>
<dbReference type="Pfam" id="PF00557">
    <property type="entry name" value="Peptidase_M24"/>
    <property type="match status" value="1"/>
</dbReference>
<dbReference type="Pfam" id="PF16188">
    <property type="entry name" value="Peptidase_M24_C"/>
    <property type="match status" value="1"/>
</dbReference>
<dbReference type="EMBL" id="CAJNOJ010000068">
    <property type="protein sequence ID" value="CAF1020413.1"/>
    <property type="molecule type" value="Genomic_DNA"/>
</dbReference>
<accession>A0A814I843</accession>
<sequence>MSTGKFRVCCGKIDEYMHQYNAQCAWLTGYSHFIGSIVITLDQVVLWTDDRYEAQVRSELVCDNWLLIRHDGTKMPVALAEWIASKLDIRSSYNKVGMSAQYTSFHSWSSMKDELMIWNVSLVAVTELFHRTDPDNPVYVHNITFAGISWEKKVETIARLINAQSAQGLVVTELDEIAWLFNVRGSDILYRPFFRARAFVHVNQTTHLWMNTSQLVSDARIQLANVDIQPYDAFLSTLDALVNGSAINKIWVTQSAAQEIVERIPASKRFISGSPIERTKAVKNPTEQKGMRESSIRDSVARVKHLNWLQNEIKNDRPVNETQAAEKLEYFQSQQAYFKGISFETISAVGANAAVIHFQPKPPTAVQITKDKVYLLDAGAQYLDGTTDVTRTHTFGTPTVEEKKAYTLVLQGAIDLADAVFPEGTYGRQLDILARQSLYKNSMDYAHSTGHGIGHFLHIHEGPSFIGMGYTVRDMPLTDGMVFSDEPGFYLPDNFGIRLETHIMVKNYTLPNNYANSTTQFLHFEPFTFVPFDGNLIVCEMLTKTQLIWLNRYHQEVRRVLETTGQLNSEELTYLKETTQYISC</sequence>
<feature type="domain" description="Creatinase N-terminal" evidence="7">
    <location>
        <begin position="20"/>
        <end position="130"/>
    </location>
</feature>
<dbReference type="InterPro" id="IPR033740">
    <property type="entry name" value="Pept_M24B"/>
</dbReference>
<dbReference type="PANTHER" id="PTHR43763">
    <property type="entry name" value="XAA-PRO AMINOPEPTIDASE 1"/>
    <property type="match status" value="1"/>
</dbReference>
<evidence type="ECO:0000256" key="4">
    <source>
        <dbReference type="ARBA" id="ARBA00022801"/>
    </source>
</evidence>
<dbReference type="GO" id="GO:0070006">
    <property type="term" value="F:metalloaminopeptidase activity"/>
    <property type="evidence" value="ECO:0007669"/>
    <property type="project" value="InterPro"/>
</dbReference>
<dbReference type="InterPro" id="IPR036005">
    <property type="entry name" value="Creatinase/aminopeptidase-like"/>
</dbReference>
<evidence type="ECO:0000259" key="7">
    <source>
        <dbReference type="Pfam" id="PF01321"/>
    </source>
</evidence>
<evidence type="ECO:0000313" key="10">
    <source>
        <dbReference type="Proteomes" id="UP000663852"/>
    </source>
</evidence>
<proteinExistence type="inferred from homology"/>
<dbReference type="InterPro" id="IPR032416">
    <property type="entry name" value="Peptidase_M24_C"/>
</dbReference>
<evidence type="ECO:0008006" key="11">
    <source>
        <dbReference type="Google" id="ProtNLM"/>
    </source>
</evidence>
<keyword evidence="4" id="KW-0378">Hydrolase</keyword>
<dbReference type="InterPro" id="IPR029149">
    <property type="entry name" value="Creatin/AminoP/Spt16_N"/>
</dbReference>
<evidence type="ECO:0000256" key="5">
    <source>
        <dbReference type="ARBA" id="ARBA00023211"/>
    </source>
</evidence>
<dbReference type="GO" id="GO:0005737">
    <property type="term" value="C:cytoplasm"/>
    <property type="evidence" value="ECO:0007669"/>
    <property type="project" value="UniProtKB-ARBA"/>
</dbReference>
<dbReference type="CDD" id="cd01085">
    <property type="entry name" value="APP"/>
    <property type="match status" value="1"/>
</dbReference>
<dbReference type="Pfam" id="PF16189">
    <property type="entry name" value="Creatinase_N_2"/>
    <property type="match status" value="1"/>
</dbReference>
<dbReference type="InterPro" id="IPR000587">
    <property type="entry name" value="Creatinase_N"/>
</dbReference>
<dbReference type="InterPro" id="IPR050422">
    <property type="entry name" value="X-Pro_aminopeptidase_P"/>
</dbReference>
<dbReference type="Proteomes" id="UP000663852">
    <property type="component" value="Unassembled WGS sequence"/>
</dbReference>